<proteinExistence type="predicted"/>
<evidence type="ECO:0000313" key="2">
    <source>
        <dbReference type="EMBL" id="MEA9356327.1"/>
    </source>
</evidence>
<protein>
    <submittedName>
        <fullName evidence="2">Uncharacterized protein</fullName>
    </submittedName>
</protein>
<keyword evidence="3" id="KW-1185">Reference proteome</keyword>
<organism evidence="2 3">
    <name type="scientific">Bacteriovorax antarcticus</name>
    <dbReference type="NCBI Taxonomy" id="3088717"/>
    <lineage>
        <taxon>Bacteria</taxon>
        <taxon>Pseudomonadati</taxon>
        <taxon>Bdellovibrionota</taxon>
        <taxon>Bacteriovoracia</taxon>
        <taxon>Bacteriovoracales</taxon>
        <taxon>Bacteriovoracaceae</taxon>
        <taxon>Bacteriovorax</taxon>
    </lineage>
</organism>
<gene>
    <name evidence="2" type="ORF">SHI21_08945</name>
</gene>
<evidence type="ECO:0000256" key="1">
    <source>
        <dbReference type="SAM" id="MobiDB-lite"/>
    </source>
</evidence>
<evidence type="ECO:0000313" key="3">
    <source>
        <dbReference type="Proteomes" id="UP001302274"/>
    </source>
</evidence>
<name>A0ABU5VUN7_9BACT</name>
<dbReference type="Proteomes" id="UP001302274">
    <property type="component" value="Unassembled WGS sequence"/>
</dbReference>
<dbReference type="RefSeq" id="WP_323576018.1">
    <property type="nucleotide sequence ID" value="NZ_JAYGJQ010000001.1"/>
</dbReference>
<sequence length="55" mass="6468">MRLSRALTEKLMDVRLRDKLLAEDKLSKEEVKKFLDSIPDEAKNSSYTEDHSEEE</sequence>
<dbReference type="EMBL" id="JAYGJQ010000001">
    <property type="protein sequence ID" value="MEA9356327.1"/>
    <property type="molecule type" value="Genomic_DNA"/>
</dbReference>
<feature type="region of interest" description="Disordered" evidence="1">
    <location>
        <begin position="34"/>
        <end position="55"/>
    </location>
</feature>
<reference evidence="2 3" key="1">
    <citation type="submission" date="2023-11" db="EMBL/GenBank/DDBJ databases">
        <title>A Novel Polar Bacteriovorax (B. antarcticus) Isolated from the Biocrust in Antarctica.</title>
        <authorList>
            <person name="Mun W."/>
            <person name="Choi S.Y."/>
            <person name="Mitchell R.J."/>
        </authorList>
    </citation>
    <scope>NUCLEOTIDE SEQUENCE [LARGE SCALE GENOMIC DNA]</scope>
    <source>
        <strain evidence="2 3">PP10</strain>
    </source>
</reference>
<comment type="caution">
    <text evidence="2">The sequence shown here is derived from an EMBL/GenBank/DDBJ whole genome shotgun (WGS) entry which is preliminary data.</text>
</comment>
<feature type="compositionally biased region" description="Basic and acidic residues" evidence="1">
    <location>
        <begin position="34"/>
        <end position="43"/>
    </location>
</feature>
<accession>A0ABU5VUN7</accession>